<dbReference type="AlphaFoldDB" id="E0XR18"/>
<keyword evidence="1" id="KW-0812">Transmembrane</keyword>
<name>E0XR18_9PROT</name>
<feature type="domain" description="Cytoskeleton protein RodZ-like C-terminal" evidence="2">
    <location>
        <begin position="336"/>
        <end position="403"/>
    </location>
</feature>
<dbReference type="Pfam" id="PF13413">
    <property type="entry name" value="HTH_25"/>
    <property type="match status" value="1"/>
</dbReference>
<dbReference type="GO" id="GO:0003677">
    <property type="term" value="F:DNA binding"/>
    <property type="evidence" value="ECO:0007669"/>
    <property type="project" value="InterPro"/>
</dbReference>
<keyword evidence="1" id="KW-1133">Transmembrane helix</keyword>
<accession>E0XR18</accession>
<evidence type="ECO:0000313" key="3">
    <source>
        <dbReference type="EMBL" id="ADI16859.1"/>
    </source>
</evidence>
<proteinExistence type="predicted"/>
<dbReference type="SUPFAM" id="SSF47413">
    <property type="entry name" value="lambda repressor-like DNA-binding domains"/>
    <property type="match status" value="1"/>
</dbReference>
<organism evidence="3">
    <name type="scientific">uncultured alpha proteobacterium HF0010_13E22</name>
    <dbReference type="NCBI Taxonomy" id="710801"/>
    <lineage>
        <taxon>Bacteria</taxon>
        <taxon>Pseudomonadati</taxon>
        <taxon>Pseudomonadota</taxon>
        <taxon>Alphaproteobacteria</taxon>
        <taxon>environmental samples</taxon>
    </lineage>
</organism>
<reference evidence="3" key="1">
    <citation type="journal article" date="2011" name="Environ. Microbiol.">
        <title>Time-series analyses of Monterey Bay coastal microbial picoplankton using a 'genome proxy' microarray.</title>
        <authorList>
            <person name="Rich V.I."/>
            <person name="Pham V.D."/>
            <person name="Eppley J."/>
            <person name="Shi Y."/>
            <person name="DeLong E.F."/>
        </authorList>
    </citation>
    <scope>NUCLEOTIDE SEQUENCE</scope>
</reference>
<protein>
    <recommendedName>
        <fullName evidence="2">Cytoskeleton protein RodZ-like C-terminal domain-containing protein</fullName>
    </recommendedName>
</protein>
<dbReference type="Gene3D" id="1.10.260.40">
    <property type="entry name" value="lambda repressor-like DNA-binding domains"/>
    <property type="match status" value="1"/>
</dbReference>
<dbReference type="Pfam" id="PF13464">
    <property type="entry name" value="RodZ_C"/>
    <property type="match status" value="1"/>
</dbReference>
<dbReference type="InterPro" id="IPR025194">
    <property type="entry name" value="RodZ-like_C"/>
</dbReference>
<feature type="transmembrane region" description="Helical" evidence="1">
    <location>
        <begin position="113"/>
        <end position="133"/>
    </location>
</feature>
<sequence>MELETRDDEVEQDSFRAIGADLGVARLEAGMQLQELAQLVRISRHHLKNLEAGDFDLLPGATYVSGYIRTYSREVGLDPEVMTQRYRALLTDREAKPSYSFPVDRQQPQRSGAMMASIMVIFACLGYGGWYAAGKPDLVAALVGEAPQETVAAPQVETTATEPDNLIIQATEQELADAAPAGTSPPTETGEAAIQAVAETAIPAAQEDGDTAITSATPQTVAPDPATMVTELGMETERLAAAASGTQSATGLPATTEEVPVEDTLAAATAPSAGDVGAQTEDVAVAAADTDASAASATAGDAASGEVAASLAGEESLPSTGVAYARQRVPELEITVRATSISWIEIIRNDGEEVMAKLMREGEIYVVDSRDRLYLSTGNAGGVELVFHDGAVQSVGESGEIVRDLPLDADRLRNQL</sequence>
<keyword evidence="1" id="KW-0472">Membrane</keyword>
<dbReference type="InterPro" id="IPR010982">
    <property type="entry name" value="Lambda_DNA-bd_dom_sf"/>
</dbReference>
<evidence type="ECO:0000256" key="1">
    <source>
        <dbReference type="SAM" id="Phobius"/>
    </source>
</evidence>
<dbReference type="InterPro" id="IPR050400">
    <property type="entry name" value="Bact_Cytoskel_RodZ"/>
</dbReference>
<dbReference type="PANTHER" id="PTHR34475:SF1">
    <property type="entry name" value="CYTOSKELETON PROTEIN RODZ"/>
    <property type="match status" value="1"/>
</dbReference>
<dbReference type="EMBL" id="GU474848">
    <property type="protein sequence ID" value="ADI16859.1"/>
    <property type="molecule type" value="Genomic_DNA"/>
</dbReference>
<evidence type="ECO:0000259" key="2">
    <source>
        <dbReference type="Pfam" id="PF13464"/>
    </source>
</evidence>
<dbReference type="PANTHER" id="PTHR34475">
    <property type="match status" value="1"/>
</dbReference>